<dbReference type="EMBL" id="JAEAOA010001640">
    <property type="protein sequence ID" value="KAK3592182.1"/>
    <property type="molecule type" value="Genomic_DNA"/>
</dbReference>
<name>A0AAE0SHS5_9BIVA</name>
<reference evidence="2" key="2">
    <citation type="journal article" date="2021" name="Genome Biol. Evol.">
        <title>Developing a high-quality reference genome for a parasitic bivalve with doubly uniparental inheritance (Bivalvia: Unionida).</title>
        <authorList>
            <person name="Smith C.H."/>
        </authorList>
    </citation>
    <scope>NUCLEOTIDE SEQUENCE</scope>
    <source>
        <strain evidence="2">CHS0354</strain>
        <tissue evidence="2">Mantle</tissue>
    </source>
</reference>
<protein>
    <submittedName>
        <fullName evidence="2">Uncharacterized protein</fullName>
    </submittedName>
</protein>
<evidence type="ECO:0000313" key="2">
    <source>
        <dbReference type="EMBL" id="KAK3592182.1"/>
    </source>
</evidence>
<accession>A0AAE0SHS5</accession>
<evidence type="ECO:0000313" key="3">
    <source>
        <dbReference type="Proteomes" id="UP001195483"/>
    </source>
</evidence>
<comment type="caution">
    <text evidence="2">The sequence shown here is derived from an EMBL/GenBank/DDBJ whole genome shotgun (WGS) entry which is preliminary data.</text>
</comment>
<gene>
    <name evidence="2" type="ORF">CHS0354_027240</name>
</gene>
<dbReference type="Proteomes" id="UP001195483">
    <property type="component" value="Unassembled WGS sequence"/>
</dbReference>
<feature type="compositionally biased region" description="Polar residues" evidence="1">
    <location>
        <begin position="87"/>
        <end position="97"/>
    </location>
</feature>
<reference evidence="2" key="3">
    <citation type="submission" date="2023-05" db="EMBL/GenBank/DDBJ databases">
        <authorList>
            <person name="Smith C.H."/>
        </authorList>
    </citation>
    <scope>NUCLEOTIDE SEQUENCE</scope>
    <source>
        <strain evidence="2">CHS0354</strain>
        <tissue evidence="2">Mantle</tissue>
    </source>
</reference>
<keyword evidence="3" id="KW-1185">Reference proteome</keyword>
<dbReference type="AlphaFoldDB" id="A0AAE0SHS5"/>
<proteinExistence type="predicted"/>
<sequence length="171" mass="18953">MKIHHCKVFPGESHFNSIMPESGAKTLRSDISYKTPSGRGETKSQIQEAQHQGKRLLVDRVAGPFQEANTHLRAKERPTKASGPAQEPNQSRSTPCIGNYNTASIRSLIAASTLYVKTGPCPLRIATKEINADEYTFSSPDLTPKKRILCRHHKSSHLSPFSCSRNKDLLV</sequence>
<reference evidence="2" key="1">
    <citation type="journal article" date="2021" name="Genome Biol. Evol.">
        <title>A High-Quality Reference Genome for a Parasitic Bivalve with Doubly Uniparental Inheritance (Bivalvia: Unionida).</title>
        <authorList>
            <person name="Smith C.H."/>
        </authorList>
    </citation>
    <scope>NUCLEOTIDE SEQUENCE</scope>
    <source>
        <strain evidence="2">CHS0354</strain>
    </source>
</reference>
<evidence type="ECO:0000256" key="1">
    <source>
        <dbReference type="SAM" id="MobiDB-lite"/>
    </source>
</evidence>
<feature type="region of interest" description="Disordered" evidence="1">
    <location>
        <begin position="32"/>
        <end position="97"/>
    </location>
</feature>
<organism evidence="2 3">
    <name type="scientific">Potamilus streckersoni</name>
    <dbReference type="NCBI Taxonomy" id="2493646"/>
    <lineage>
        <taxon>Eukaryota</taxon>
        <taxon>Metazoa</taxon>
        <taxon>Spiralia</taxon>
        <taxon>Lophotrochozoa</taxon>
        <taxon>Mollusca</taxon>
        <taxon>Bivalvia</taxon>
        <taxon>Autobranchia</taxon>
        <taxon>Heteroconchia</taxon>
        <taxon>Palaeoheterodonta</taxon>
        <taxon>Unionida</taxon>
        <taxon>Unionoidea</taxon>
        <taxon>Unionidae</taxon>
        <taxon>Ambleminae</taxon>
        <taxon>Lampsilini</taxon>
        <taxon>Potamilus</taxon>
    </lineage>
</organism>